<dbReference type="SUPFAM" id="SSF88723">
    <property type="entry name" value="PIN domain-like"/>
    <property type="match status" value="1"/>
</dbReference>
<organism evidence="2 3">
    <name type="scientific">Fraxinus pennsylvanica</name>
    <dbReference type="NCBI Taxonomy" id="56036"/>
    <lineage>
        <taxon>Eukaryota</taxon>
        <taxon>Viridiplantae</taxon>
        <taxon>Streptophyta</taxon>
        <taxon>Embryophyta</taxon>
        <taxon>Tracheophyta</taxon>
        <taxon>Spermatophyta</taxon>
        <taxon>Magnoliopsida</taxon>
        <taxon>eudicotyledons</taxon>
        <taxon>Gunneridae</taxon>
        <taxon>Pentapetalae</taxon>
        <taxon>asterids</taxon>
        <taxon>lamiids</taxon>
        <taxon>Lamiales</taxon>
        <taxon>Oleaceae</taxon>
        <taxon>Oleeae</taxon>
        <taxon>Fraxinus</taxon>
    </lineage>
</organism>
<dbReference type="Proteomes" id="UP000834106">
    <property type="component" value="Chromosome 1"/>
</dbReference>
<dbReference type="EMBL" id="OU503036">
    <property type="protein sequence ID" value="CAI9753317.1"/>
    <property type="molecule type" value="Genomic_DNA"/>
</dbReference>
<evidence type="ECO:0000313" key="3">
    <source>
        <dbReference type="Proteomes" id="UP000834106"/>
    </source>
</evidence>
<sequence length="121" mass="13701">MLESKSFVRKTKQGKVVREHYLRDDICCGAPFCNVCDVSAARLSSNASSIVIVDTNVVLHQIDLLENLAIEDVVVLSVVLEEFKNKNLAVYNRLRALCSNPRFIVFSNEYHNSIPEENLLF</sequence>
<reference evidence="2" key="1">
    <citation type="submission" date="2023-05" db="EMBL/GenBank/DDBJ databases">
        <authorList>
            <person name="Huff M."/>
        </authorList>
    </citation>
    <scope>NUCLEOTIDE SEQUENCE</scope>
</reference>
<keyword evidence="3" id="KW-1185">Reference proteome</keyword>
<evidence type="ECO:0000313" key="2">
    <source>
        <dbReference type="EMBL" id="CAI9753317.1"/>
    </source>
</evidence>
<proteinExistence type="predicted"/>
<dbReference type="AlphaFoldDB" id="A0AAD1YLJ2"/>
<dbReference type="Gene3D" id="3.40.50.1010">
    <property type="entry name" value="5'-nuclease"/>
    <property type="match status" value="1"/>
</dbReference>
<accession>A0AAD1YLJ2</accession>
<dbReference type="Pfam" id="PF13638">
    <property type="entry name" value="PIN_4"/>
    <property type="match status" value="1"/>
</dbReference>
<name>A0AAD1YLJ2_9LAMI</name>
<dbReference type="InterPro" id="IPR029060">
    <property type="entry name" value="PIN-like_dom_sf"/>
</dbReference>
<evidence type="ECO:0000259" key="1">
    <source>
        <dbReference type="Pfam" id="PF13638"/>
    </source>
</evidence>
<protein>
    <recommendedName>
        <fullName evidence="1">PIN domain-containing protein</fullName>
    </recommendedName>
</protein>
<gene>
    <name evidence="2" type="ORF">FPE_LOCUS748</name>
</gene>
<feature type="domain" description="PIN" evidence="1">
    <location>
        <begin position="51"/>
        <end position="99"/>
    </location>
</feature>
<dbReference type="InterPro" id="IPR002716">
    <property type="entry name" value="PIN_dom"/>
</dbReference>